<evidence type="ECO:0000313" key="1">
    <source>
        <dbReference type="EMBL" id="KAJ9105131.1"/>
    </source>
</evidence>
<dbReference type="EMBL" id="JASBWR010000035">
    <property type="protein sequence ID" value="KAJ9105131.1"/>
    <property type="molecule type" value="Genomic_DNA"/>
</dbReference>
<accession>A0ACC2W2Q5</accession>
<proteinExistence type="predicted"/>
<evidence type="ECO:0000313" key="2">
    <source>
        <dbReference type="Proteomes" id="UP001241377"/>
    </source>
</evidence>
<dbReference type="Proteomes" id="UP001241377">
    <property type="component" value="Unassembled WGS sequence"/>
</dbReference>
<reference evidence="1" key="1">
    <citation type="submission" date="2023-04" db="EMBL/GenBank/DDBJ databases">
        <title>Draft Genome sequencing of Naganishia species isolated from polar environments using Oxford Nanopore Technology.</title>
        <authorList>
            <person name="Leo P."/>
            <person name="Venkateswaran K."/>
        </authorList>
    </citation>
    <scope>NUCLEOTIDE SEQUENCE</scope>
    <source>
        <strain evidence="1">MNA-CCFEE 5261</strain>
    </source>
</reference>
<comment type="caution">
    <text evidence="1">The sequence shown here is derived from an EMBL/GenBank/DDBJ whole genome shotgun (WGS) entry which is preliminary data.</text>
</comment>
<name>A0ACC2W2Q5_9TREE</name>
<sequence>MEKCESYSADQIRIRPNLTVSVQLLLPSGSWVSRSISRICAEINQRHGLSVAKDAGMAILIGERAHLIEFPSILLPPGVSSGSIVNISVNRNQAAENAHLSEFWALQDQILNEYGIDLPVAPELKLRHVTQTSVTLEWPHIELAKADLRGLEIYKNGQRLALIPNPKSNTSTKLSSLQSNEEYTFQLVLLVNAIKKSAFS</sequence>
<organism evidence="1 2">
    <name type="scientific">Naganishia cerealis</name>
    <dbReference type="NCBI Taxonomy" id="610337"/>
    <lineage>
        <taxon>Eukaryota</taxon>
        <taxon>Fungi</taxon>
        <taxon>Dikarya</taxon>
        <taxon>Basidiomycota</taxon>
        <taxon>Agaricomycotina</taxon>
        <taxon>Tremellomycetes</taxon>
        <taxon>Filobasidiales</taxon>
        <taxon>Filobasidiaceae</taxon>
        <taxon>Naganishia</taxon>
    </lineage>
</organism>
<protein>
    <submittedName>
        <fullName evidence="1">Uncharacterized protein</fullName>
    </submittedName>
</protein>
<keyword evidence="2" id="KW-1185">Reference proteome</keyword>
<gene>
    <name evidence="1" type="ORF">QFC19_003589</name>
</gene>